<dbReference type="Gramene" id="PSS01343">
    <property type="protein sequence ID" value="PSS01343"/>
    <property type="gene ID" value="CEY00_Acc22701"/>
</dbReference>
<keyword evidence="11" id="KW-0594">Phospholipid biosynthesis</keyword>
<evidence type="ECO:0000256" key="6">
    <source>
        <dbReference type="ARBA" id="ARBA00022528"/>
    </source>
</evidence>
<comment type="pathway">
    <text evidence="2 14">Phospholipid metabolism; CDP-diacylglycerol biosynthesis; CDP-diacylglycerol from sn-glycerol 3-phosphate: step 1/3.</text>
</comment>
<reference evidence="18" key="2">
    <citation type="journal article" date="2018" name="BMC Genomics">
        <title>A manually annotated Actinidia chinensis var. chinensis (kiwifruit) genome highlights the challenges associated with draft genomes and gene prediction in plants.</title>
        <authorList>
            <person name="Pilkington S.M."/>
            <person name="Crowhurst R."/>
            <person name="Hilario E."/>
            <person name="Nardozza S."/>
            <person name="Fraser L."/>
            <person name="Peng Y."/>
            <person name="Gunaseelan K."/>
            <person name="Simpson R."/>
            <person name="Tahir J."/>
            <person name="Deroles S.C."/>
            <person name="Templeton K."/>
            <person name="Luo Z."/>
            <person name="Davy M."/>
            <person name="Cheng C."/>
            <person name="McNeilage M."/>
            <person name="Scaglione D."/>
            <person name="Liu Y."/>
            <person name="Zhang Q."/>
            <person name="Datson P."/>
            <person name="De Silva N."/>
            <person name="Gardiner S.E."/>
            <person name="Bassett H."/>
            <person name="Chagne D."/>
            <person name="McCallum J."/>
            <person name="Dzierzon H."/>
            <person name="Deng C."/>
            <person name="Wang Y.Y."/>
            <person name="Barron L."/>
            <person name="Manako K."/>
            <person name="Bowen J."/>
            <person name="Foster T.M."/>
            <person name="Erridge Z.A."/>
            <person name="Tiffin H."/>
            <person name="Waite C.N."/>
            <person name="Davies K.M."/>
            <person name="Grierson E.P."/>
            <person name="Laing W.A."/>
            <person name="Kirk R."/>
            <person name="Chen X."/>
            <person name="Wood M."/>
            <person name="Montefiori M."/>
            <person name="Brummell D.A."/>
            <person name="Schwinn K.E."/>
            <person name="Catanach A."/>
            <person name="Fullerton C."/>
            <person name="Li D."/>
            <person name="Meiyalaghan S."/>
            <person name="Nieuwenhuizen N."/>
            <person name="Read N."/>
            <person name="Prakash R."/>
            <person name="Hunter D."/>
            <person name="Zhang H."/>
            <person name="McKenzie M."/>
            <person name="Knabel M."/>
            <person name="Harris A."/>
            <person name="Allan A.C."/>
            <person name="Gleave A."/>
            <person name="Chen A."/>
            <person name="Janssen B.J."/>
            <person name="Plunkett B."/>
            <person name="Ampomah-Dwamena C."/>
            <person name="Voogd C."/>
            <person name="Leif D."/>
            <person name="Lafferty D."/>
            <person name="Souleyre E.J.F."/>
            <person name="Varkonyi-Gasic E."/>
            <person name="Gambi F."/>
            <person name="Hanley J."/>
            <person name="Yao J.L."/>
            <person name="Cheung J."/>
            <person name="David K.M."/>
            <person name="Warren B."/>
            <person name="Marsh K."/>
            <person name="Snowden K.C."/>
            <person name="Lin-Wang K."/>
            <person name="Brian L."/>
            <person name="Martinez-Sanchez M."/>
            <person name="Wang M."/>
            <person name="Ileperuma N."/>
            <person name="Macnee N."/>
            <person name="Campin R."/>
            <person name="McAtee P."/>
            <person name="Drummond R.S.M."/>
            <person name="Espley R.V."/>
            <person name="Ireland H.S."/>
            <person name="Wu R."/>
            <person name="Atkinson R.G."/>
            <person name="Karunairetnam S."/>
            <person name="Bulley S."/>
            <person name="Chunkath S."/>
            <person name="Hanley Z."/>
            <person name="Storey R."/>
            <person name="Thrimawithana A.H."/>
            <person name="Thomson S."/>
            <person name="David C."/>
            <person name="Testolin R."/>
            <person name="Huang H."/>
            <person name="Hellens R.P."/>
            <person name="Schaffer R.J."/>
        </authorList>
    </citation>
    <scope>NUCLEOTIDE SEQUENCE [LARGE SCALE GENOMIC DNA]</scope>
    <source>
        <strain evidence="18">cv. Red5</strain>
    </source>
</reference>
<dbReference type="AlphaFoldDB" id="A0A2R6Q3A6"/>
<keyword evidence="6 14" id="KW-0150">Chloroplast</keyword>
<dbReference type="PANTHER" id="PTHR35695">
    <property type="entry name" value="GLYCEROL-3-PHOSPHATE ACYLTRANSFERASE, CHLOROPLASTIC"/>
    <property type="match status" value="1"/>
</dbReference>
<dbReference type="GO" id="GO:0006655">
    <property type="term" value="P:phosphatidylglycerol biosynthetic process"/>
    <property type="evidence" value="ECO:0007669"/>
    <property type="project" value="EnsemblPlants"/>
</dbReference>
<dbReference type="Proteomes" id="UP000241394">
    <property type="component" value="Chromosome LG20"/>
</dbReference>
<dbReference type="SMART" id="SM00563">
    <property type="entry name" value="PlsC"/>
    <property type="match status" value="1"/>
</dbReference>
<name>A0A2R6Q3A6_ACTCC</name>
<keyword evidence="9" id="KW-0809">Transit peptide</keyword>
<dbReference type="InterPro" id="IPR023083">
    <property type="entry name" value="G3P_O-acylTrfase_N"/>
</dbReference>
<evidence type="ECO:0000259" key="16">
    <source>
        <dbReference type="SMART" id="SM00563"/>
    </source>
</evidence>
<evidence type="ECO:0000313" key="17">
    <source>
        <dbReference type="EMBL" id="PSS01343.1"/>
    </source>
</evidence>
<evidence type="ECO:0000256" key="9">
    <source>
        <dbReference type="ARBA" id="ARBA00022946"/>
    </source>
</evidence>
<keyword evidence="7 14" id="KW-0934">Plastid</keyword>
<dbReference type="Pfam" id="PF14829">
    <property type="entry name" value="GPAT_N"/>
    <property type="match status" value="1"/>
</dbReference>
<dbReference type="Gene3D" id="3.40.1130.10">
    <property type="entry name" value="Glycerol-3-phosphate (1)-acyltransferase"/>
    <property type="match status" value="1"/>
</dbReference>
<dbReference type="PIRSF" id="PIRSF000431">
    <property type="entry name" value="Glycerol-3-P_O-acyltransfrase"/>
    <property type="match status" value="1"/>
</dbReference>
<comment type="similarity">
    <text evidence="4 14">Belongs to the GPAT/DAPAT family.</text>
</comment>
<comment type="subcellular location">
    <subcellularLocation>
        <location evidence="1 14">Plastid</location>
        <location evidence="1 14">Chloroplast stroma</location>
    </subcellularLocation>
</comment>
<keyword evidence="13 14" id="KW-0012">Acyltransferase</keyword>
<dbReference type="EC" id="2.3.1.15" evidence="14"/>
<dbReference type="STRING" id="1590841.A0A2R6Q3A6"/>
<evidence type="ECO:0000256" key="13">
    <source>
        <dbReference type="ARBA" id="ARBA00023315"/>
    </source>
</evidence>
<keyword evidence="18" id="KW-1185">Reference proteome</keyword>
<evidence type="ECO:0000256" key="14">
    <source>
        <dbReference type="PIRNR" id="PIRNR000431"/>
    </source>
</evidence>
<evidence type="ECO:0000256" key="8">
    <source>
        <dbReference type="ARBA" id="ARBA00022679"/>
    </source>
</evidence>
<evidence type="ECO:0000256" key="7">
    <source>
        <dbReference type="ARBA" id="ARBA00022640"/>
    </source>
</evidence>
<dbReference type="GO" id="GO:0009570">
    <property type="term" value="C:chloroplast stroma"/>
    <property type="evidence" value="ECO:0007669"/>
    <property type="project" value="UniProtKB-SubCell"/>
</dbReference>
<comment type="pathway">
    <text evidence="3">Lipid metabolism.</text>
</comment>
<dbReference type="GO" id="GO:0004366">
    <property type="term" value="F:glycerol-3-phosphate O-acyltransferase activity"/>
    <property type="evidence" value="ECO:0007669"/>
    <property type="project" value="UniProtKB-UniRule"/>
</dbReference>
<dbReference type="PANTHER" id="PTHR35695:SF1">
    <property type="entry name" value="GLYCEROL-3-PHOSPHATE ACYLTRANSFERASE, CHLOROPLASTIC"/>
    <property type="match status" value="1"/>
</dbReference>
<evidence type="ECO:0000256" key="12">
    <source>
        <dbReference type="ARBA" id="ARBA00023264"/>
    </source>
</evidence>
<feature type="domain" description="Phospholipid/glycerol acyltransferase" evidence="16">
    <location>
        <begin position="212"/>
        <end position="358"/>
    </location>
</feature>
<dbReference type="UniPathway" id="UPA00557">
    <property type="reaction ID" value="UER00612"/>
</dbReference>
<comment type="catalytic activity">
    <reaction evidence="14">
        <text>sn-glycerol 3-phosphate + an acyl-CoA = a 1-acyl-sn-glycero-3-phosphate + CoA</text>
        <dbReference type="Rhea" id="RHEA:15325"/>
        <dbReference type="ChEBI" id="CHEBI:57287"/>
        <dbReference type="ChEBI" id="CHEBI:57597"/>
        <dbReference type="ChEBI" id="CHEBI:57970"/>
        <dbReference type="ChEBI" id="CHEBI:58342"/>
        <dbReference type="EC" id="2.3.1.15"/>
    </reaction>
</comment>
<comment type="caution">
    <text evidence="17">The sequence shown here is derived from an EMBL/GenBank/DDBJ whole genome shotgun (WGS) entry which is preliminary data.</text>
</comment>
<keyword evidence="10 14" id="KW-0443">Lipid metabolism</keyword>
<accession>A0A2R6Q3A6</accession>
<organism evidence="17 18">
    <name type="scientific">Actinidia chinensis var. chinensis</name>
    <name type="common">Chinese soft-hair kiwi</name>
    <dbReference type="NCBI Taxonomy" id="1590841"/>
    <lineage>
        <taxon>Eukaryota</taxon>
        <taxon>Viridiplantae</taxon>
        <taxon>Streptophyta</taxon>
        <taxon>Embryophyta</taxon>
        <taxon>Tracheophyta</taxon>
        <taxon>Spermatophyta</taxon>
        <taxon>Magnoliopsida</taxon>
        <taxon>eudicotyledons</taxon>
        <taxon>Gunneridae</taxon>
        <taxon>Pentapetalae</taxon>
        <taxon>asterids</taxon>
        <taxon>Ericales</taxon>
        <taxon>Actinidiaceae</taxon>
        <taxon>Actinidia</taxon>
    </lineage>
</organism>
<gene>
    <name evidence="17" type="ORF">CEY00_Acc22701</name>
</gene>
<dbReference type="Pfam" id="PF01553">
    <property type="entry name" value="Acyltransferase"/>
    <property type="match status" value="1"/>
</dbReference>
<dbReference type="GO" id="GO:0016024">
    <property type="term" value="P:CDP-diacylglycerol biosynthetic process"/>
    <property type="evidence" value="ECO:0007669"/>
    <property type="project" value="UniProtKB-UniPathway"/>
</dbReference>
<evidence type="ECO:0000256" key="15">
    <source>
        <dbReference type="PIRSR" id="PIRSR000431-2"/>
    </source>
</evidence>
<sequence length="448" mass="49817">MLILSASPHTHLFAAARVSSSSLSSSNISSISCSLGVRSTVWRCPRAVLCSSKARGMAEMVDSAVTVFASSSGSEKRAAEPGHSRTFLDVRTEEDLLSGIKKEAESGRLPSNVAQGMEELYQNYRNAVFQSGNPNADETFLSNMIVALDRIFKEVEDPFVFLPYHKAIREPFDYYMFGQNYIRPLIDFRSSYVGNISLFYEIEEKLQQGHNIVFVSNHQTEADPAVIALLLEATHPHIAEKMTYVAGDRVITDPLCKPFSMGRNLLCVYSKKHMYDIPELAEMKRKANTRSLKEMALLLRGGSQIIWIAPSGGRDRPDPITREWYPAPFDAASVDNMRRLTEHTGVPGHIYPLAVLCYDIMPPPPQVEKEIGERRLISFHGTGLSVAPEISFREIVAACGDPEESKMAYAKALYDSVTEQYNVLKCAIHGRKGLEASVASISLSQPWN</sequence>
<keyword evidence="5" id="KW-0444">Lipid biosynthesis</keyword>
<dbReference type="InterPro" id="IPR016222">
    <property type="entry name" value="G3P_O-acylTrfase_chlp"/>
</dbReference>
<feature type="short sequence motif" description="HXXXXD motif" evidence="15">
    <location>
        <begin position="218"/>
        <end position="223"/>
    </location>
</feature>
<dbReference type="Gene3D" id="1.10.1200.50">
    <property type="entry name" value="Glycerol-3-phosphate acyltransferase, alpha helical bundle, N-terminal"/>
    <property type="match status" value="1"/>
</dbReference>
<dbReference type="CDD" id="cd07985">
    <property type="entry name" value="LPLAT_GPAT"/>
    <property type="match status" value="1"/>
</dbReference>
<dbReference type="InterPro" id="IPR038114">
    <property type="entry name" value="GPAT_N_sf"/>
</dbReference>
<dbReference type="InParanoid" id="A0A2R6Q3A6"/>
<dbReference type="OrthoDB" id="524544at2759"/>
<dbReference type="SUPFAM" id="SSF69593">
    <property type="entry name" value="Glycerol-3-phosphate (1)-acyltransferase"/>
    <property type="match status" value="1"/>
</dbReference>
<evidence type="ECO:0000256" key="5">
    <source>
        <dbReference type="ARBA" id="ARBA00022516"/>
    </source>
</evidence>
<comment type="function">
    <text evidence="14">Esterifies acyl-group from acyl-ACP to the sn-1 position of glycerol-3-phosphate. The enzyme from chilling-resistant plants discriminates against non-fluid palmitic acid and selects oleic acid whereas the enzyme from sensitive plants accepts both fatty acids.</text>
</comment>
<keyword evidence="8 14" id="KW-0808">Transferase</keyword>
<evidence type="ECO:0000256" key="2">
    <source>
        <dbReference type="ARBA" id="ARBA00004765"/>
    </source>
</evidence>
<proteinExistence type="inferred from homology"/>
<evidence type="ECO:0000256" key="3">
    <source>
        <dbReference type="ARBA" id="ARBA00005189"/>
    </source>
</evidence>
<dbReference type="EMBL" id="NKQK01000020">
    <property type="protein sequence ID" value="PSS01343.1"/>
    <property type="molecule type" value="Genomic_DNA"/>
</dbReference>
<evidence type="ECO:0000256" key="11">
    <source>
        <dbReference type="ARBA" id="ARBA00023209"/>
    </source>
</evidence>
<reference evidence="17 18" key="1">
    <citation type="submission" date="2017-07" db="EMBL/GenBank/DDBJ databases">
        <title>An improved, manually edited Actinidia chinensis var. chinensis (kiwifruit) genome highlights the challenges associated with draft genomes and gene prediction in plants.</title>
        <authorList>
            <person name="Pilkington S."/>
            <person name="Crowhurst R."/>
            <person name="Hilario E."/>
            <person name="Nardozza S."/>
            <person name="Fraser L."/>
            <person name="Peng Y."/>
            <person name="Gunaseelan K."/>
            <person name="Simpson R."/>
            <person name="Tahir J."/>
            <person name="Deroles S."/>
            <person name="Templeton K."/>
            <person name="Luo Z."/>
            <person name="Davy M."/>
            <person name="Cheng C."/>
            <person name="Mcneilage M."/>
            <person name="Scaglione D."/>
            <person name="Liu Y."/>
            <person name="Zhang Q."/>
            <person name="Datson P."/>
            <person name="De Silva N."/>
            <person name="Gardiner S."/>
            <person name="Bassett H."/>
            <person name="Chagne D."/>
            <person name="Mccallum J."/>
            <person name="Dzierzon H."/>
            <person name="Deng C."/>
            <person name="Wang Y.-Y."/>
            <person name="Barron N."/>
            <person name="Manako K."/>
            <person name="Bowen J."/>
            <person name="Foster T."/>
            <person name="Erridge Z."/>
            <person name="Tiffin H."/>
            <person name="Waite C."/>
            <person name="Davies K."/>
            <person name="Grierson E."/>
            <person name="Laing W."/>
            <person name="Kirk R."/>
            <person name="Chen X."/>
            <person name="Wood M."/>
            <person name="Montefiori M."/>
            <person name="Brummell D."/>
            <person name="Schwinn K."/>
            <person name="Catanach A."/>
            <person name="Fullerton C."/>
            <person name="Li D."/>
            <person name="Meiyalaghan S."/>
            <person name="Nieuwenhuizen N."/>
            <person name="Read N."/>
            <person name="Prakash R."/>
            <person name="Hunter D."/>
            <person name="Zhang H."/>
            <person name="Mckenzie M."/>
            <person name="Knabel M."/>
            <person name="Harris A."/>
            <person name="Allan A."/>
            <person name="Chen A."/>
            <person name="Janssen B."/>
            <person name="Plunkett B."/>
            <person name="Dwamena C."/>
            <person name="Voogd C."/>
            <person name="Leif D."/>
            <person name="Lafferty D."/>
            <person name="Souleyre E."/>
            <person name="Varkonyi-Gasic E."/>
            <person name="Gambi F."/>
            <person name="Hanley J."/>
            <person name="Yao J.-L."/>
            <person name="Cheung J."/>
            <person name="David K."/>
            <person name="Warren B."/>
            <person name="Marsh K."/>
            <person name="Snowden K."/>
            <person name="Lin-Wang K."/>
            <person name="Brian L."/>
            <person name="Martinez-Sanchez M."/>
            <person name="Wang M."/>
            <person name="Ileperuma N."/>
            <person name="Macnee N."/>
            <person name="Campin R."/>
            <person name="Mcatee P."/>
            <person name="Drummond R."/>
            <person name="Espley R."/>
            <person name="Ireland H."/>
            <person name="Wu R."/>
            <person name="Atkinson R."/>
            <person name="Karunairetnam S."/>
            <person name="Bulley S."/>
            <person name="Chunkath S."/>
            <person name="Hanley Z."/>
            <person name="Storey R."/>
            <person name="Thrimawithana A."/>
            <person name="Thomson S."/>
            <person name="David C."/>
            <person name="Testolin R."/>
        </authorList>
    </citation>
    <scope>NUCLEOTIDE SEQUENCE [LARGE SCALE GENOMIC DNA]</scope>
    <source>
        <strain evidence="18">cv. Red5</strain>
        <tissue evidence="17">Young leaf</tissue>
    </source>
</reference>
<evidence type="ECO:0000256" key="1">
    <source>
        <dbReference type="ARBA" id="ARBA00004470"/>
    </source>
</evidence>
<dbReference type="OMA" id="IAENMIY"/>
<dbReference type="FunCoup" id="A0A2R6Q3A6">
    <property type="interactions" value="1555"/>
</dbReference>
<evidence type="ECO:0000313" key="18">
    <source>
        <dbReference type="Proteomes" id="UP000241394"/>
    </source>
</evidence>
<evidence type="ECO:0000256" key="4">
    <source>
        <dbReference type="ARBA" id="ARBA00007937"/>
    </source>
</evidence>
<keyword evidence="12" id="KW-1208">Phospholipid metabolism</keyword>
<dbReference type="InterPro" id="IPR002123">
    <property type="entry name" value="Plipid/glycerol_acylTrfase"/>
</dbReference>
<protein>
    <recommendedName>
        <fullName evidence="14">Glycerol-3-phosphate acyltransferase, chloroplastic</fullName>
        <shortName evidence="14">GPAT</shortName>
        <ecNumber evidence="14">2.3.1.15</ecNumber>
    </recommendedName>
</protein>
<evidence type="ECO:0000256" key="10">
    <source>
        <dbReference type="ARBA" id="ARBA00023098"/>
    </source>
</evidence>